<organism evidence="1 2">
    <name type="scientific">Saprolegnia parasitica (strain CBS 223.65)</name>
    <dbReference type="NCBI Taxonomy" id="695850"/>
    <lineage>
        <taxon>Eukaryota</taxon>
        <taxon>Sar</taxon>
        <taxon>Stramenopiles</taxon>
        <taxon>Oomycota</taxon>
        <taxon>Saprolegniomycetes</taxon>
        <taxon>Saprolegniales</taxon>
        <taxon>Saprolegniaceae</taxon>
        <taxon>Saprolegnia</taxon>
    </lineage>
</organism>
<dbReference type="PANTHER" id="PTHR35213">
    <property type="entry name" value="RING-TYPE DOMAIN-CONTAINING PROTEIN-RELATED"/>
    <property type="match status" value="1"/>
</dbReference>
<dbReference type="KEGG" id="spar:SPRG_04918"/>
<evidence type="ECO:0000313" key="1">
    <source>
        <dbReference type="EMBL" id="KDO29804.1"/>
    </source>
</evidence>
<accession>A0A067CGD0</accession>
<dbReference type="AlphaFoldDB" id="A0A067CGD0"/>
<dbReference type="OrthoDB" id="206107at2759"/>
<dbReference type="EMBL" id="KK583204">
    <property type="protein sequence ID" value="KDO29804.1"/>
    <property type="molecule type" value="Genomic_DNA"/>
</dbReference>
<dbReference type="GeneID" id="24127334"/>
<evidence type="ECO:0000313" key="2">
    <source>
        <dbReference type="Proteomes" id="UP000030745"/>
    </source>
</evidence>
<name>A0A067CGD0_SAPPC</name>
<keyword evidence="2" id="KW-1185">Reference proteome</keyword>
<dbReference type="RefSeq" id="XP_012199447.1">
    <property type="nucleotide sequence ID" value="XM_012344057.1"/>
</dbReference>
<sequence length="291" mass="32267">MDIARLLSPQRDDDESDAIDYDQVVDMRKARLEAPSSPTLRVGAWSFAEEAYTMALIEAFLMGLLPELHAGTPLRSFLAAKLECVPMRVSKKLALDHLAGRPLLKKLGQKRYLPSDGVAPSVQKATRQQLTHLQNAFLCAKEKDILYIRGLDTTTIDPAAKVPLGRPPSAAFSTVNALGHRTGYWLREEQLYAHKLIDCFLKGVLDLPKGITLRSFLADRLSCSPMRISKKLATGSLLGRAIPRKIGTAVYVPKFDASDEFKTLVQQAQLDLNRLRKACLDSRAALAQRED</sequence>
<protein>
    <submittedName>
        <fullName evidence="1">Uncharacterized protein</fullName>
    </submittedName>
</protein>
<dbReference type="OMA" id="YWLREEQ"/>
<reference evidence="1 2" key="1">
    <citation type="journal article" date="2013" name="PLoS Genet.">
        <title>Distinctive expansion of potential virulence genes in the genome of the oomycete fish pathogen Saprolegnia parasitica.</title>
        <authorList>
            <person name="Jiang R.H."/>
            <person name="de Bruijn I."/>
            <person name="Haas B.J."/>
            <person name="Belmonte R."/>
            <person name="Lobach L."/>
            <person name="Christie J."/>
            <person name="van den Ackerveken G."/>
            <person name="Bottin A."/>
            <person name="Bulone V."/>
            <person name="Diaz-Moreno S.M."/>
            <person name="Dumas B."/>
            <person name="Fan L."/>
            <person name="Gaulin E."/>
            <person name="Govers F."/>
            <person name="Grenville-Briggs L.J."/>
            <person name="Horner N.R."/>
            <person name="Levin J.Z."/>
            <person name="Mammella M."/>
            <person name="Meijer H.J."/>
            <person name="Morris P."/>
            <person name="Nusbaum C."/>
            <person name="Oome S."/>
            <person name="Phillips A.J."/>
            <person name="van Rooyen D."/>
            <person name="Rzeszutek E."/>
            <person name="Saraiva M."/>
            <person name="Secombes C.J."/>
            <person name="Seidl M.F."/>
            <person name="Snel B."/>
            <person name="Stassen J.H."/>
            <person name="Sykes S."/>
            <person name="Tripathy S."/>
            <person name="van den Berg H."/>
            <person name="Vega-Arreguin J.C."/>
            <person name="Wawra S."/>
            <person name="Young S.K."/>
            <person name="Zeng Q."/>
            <person name="Dieguez-Uribeondo J."/>
            <person name="Russ C."/>
            <person name="Tyler B.M."/>
            <person name="van West P."/>
        </authorList>
    </citation>
    <scope>NUCLEOTIDE SEQUENCE [LARGE SCALE GENOMIC DNA]</scope>
    <source>
        <strain evidence="1 2">CBS 223.65</strain>
    </source>
</reference>
<dbReference type="VEuPathDB" id="FungiDB:SPRG_04918"/>
<proteinExistence type="predicted"/>
<dbReference type="PANTHER" id="PTHR35213:SF3">
    <property type="entry name" value="MYB-LIKE DOMAIN-CONTAINING PROTEIN"/>
    <property type="match status" value="1"/>
</dbReference>
<dbReference type="Proteomes" id="UP000030745">
    <property type="component" value="Unassembled WGS sequence"/>
</dbReference>
<dbReference type="STRING" id="695850.A0A067CGD0"/>
<gene>
    <name evidence="1" type="ORF">SPRG_04918</name>
</gene>